<organism evidence="5 6">
    <name type="scientific">Olleya marilimosa</name>
    <dbReference type="NCBI Taxonomy" id="272164"/>
    <lineage>
        <taxon>Bacteria</taxon>
        <taxon>Pseudomonadati</taxon>
        <taxon>Bacteroidota</taxon>
        <taxon>Flavobacteriia</taxon>
        <taxon>Flavobacteriales</taxon>
        <taxon>Flavobacteriaceae</taxon>
    </lineage>
</organism>
<reference evidence="5 6" key="1">
    <citation type="submission" date="2020-09" db="EMBL/GenBank/DDBJ databases">
        <title>Bacillus nautilus sp. nov., Chryseoglobus crepusculi sp. nov, and Psychrobacter noctis sp. nov., isolated from deep-sea sponges from the equatorial Atlantic.</title>
        <authorList>
            <person name="Stennett H.L."/>
            <person name="Williams S.E."/>
        </authorList>
    </citation>
    <scope>NUCLEOTIDE SEQUENCE [LARGE SCALE GENOMIC DNA]</scope>
    <source>
        <strain evidence="5 6">28M-24</strain>
    </source>
</reference>
<evidence type="ECO:0000259" key="4">
    <source>
        <dbReference type="PROSITE" id="PS01124"/>
    </source>
</evidence>
<dbReference type="Pfam" id="PF12833">
    <property type="entry name" value="HTH_18"/>
    <property type="match status" value="1"/>
</dbReference>
<name>A0ABR8LXV5_9FLAO</name>
<keyword evidence="1" id="KW-0805">Transcription regulation</keyword>
<keyword evidence="3" id="KW-0804">Transcription</keyword>
<feature type="domain" description="HTH araC/xylS-type" evidence="4">
    <location>
        <begin position="177"/>
        <end position="274"/>
    </location>
</feature>
<gene>
    <name evidence="5" type="ORF">IEG06_05300</name>
</gene>
<dbReference type="RefSeq" id="WP_191099321.1">
    <property type="nucleotide sequence ID" value="NZ_JACXXF010000002.1"/>
</dbReference>
<evidence type="ECO:0000256" key="3">
    <source>
        <dbReference type="ARBA" id="ARBA00023163"/>
    </source>
</evidence>
<accession>A0ABR8LXV5</accession>
<dbReference type="PROSITE" id="PS01124">
    <property type="entry name" value="HTH_ARAC_FAMILY_2"/>
    <property type="match status" value="1"/>
</dbReference>
<dbReference type="EMBL" id="JACXXH010000002">
    <property type="protein sequence ID" value="MBD3862857.1"/>
    <property type="molecule type" value="Genomic_DNA"/>
</dbReference>
<evidence type="ECO:0000313" key="5">
    <source>
        <dbReference type="EMBL" id="MBD3862857.1"/>
    </source>
</evidence>
<dbReference type="PANTHER" id="PTHR43280:SF32">
    <property type="entry name" value="TRANSCRIPTIONAL REGULATORY PROTEIN"/>
    <property type="match status" value="1"/>
</dbReference>
<protein>
    <submittedName>
        <fullName evidence="5">Helix-turn-helix transcriptional regulator</fullName>
    </submittedName>
</protein>
<keyword evidence="2" id="KW-0238">DNA-binding</keyword>
<keyword evidence="6" id="KW-1185">Reference proteome</keyword>
<dbReference type="SUPFAM" id="SSF46689">
    <property type="entry name" value="Homeodomain-like"/>
    <property type="match status" value="1"/>
</dbReference>
<proteinExistence type="predicted"/>
<evidence type="ECO:0000256" key="2">
    <source>
        <dbReference type="ARBA" id="ARBA00023125"/>
    </source>
</evidence>
<dbReference type="InterPro" id="IPR009057">
    <property type="entry name" value="Homeodomain-like_sf"/>
</dbReference>
<dbReference type="SMART" id="SM00342">
    <property type="entry name" value="HTH_ARAC"/>
    <property type="match status" value="1"/>
</dbReference>
<dbReference type="Proteomes" id="UP000627521">
    <property type="component" value="Unassembled WGS sequence"/>
</dbReference>
<sequence>MLKTFTEFSTNATLKIADQSLLQTFTSSEQIGLYTFIISGNNNISVLVDGVPVVLKPHQILSLTPIQYFQFIEGDNSVVYQFNREFYCIKDHDKEVGCAGVLFFGNDTIPIISLNKNEQHKFNVLHDMFLDEIETEDTIQAEMLRMLLARFIIKTTRLLKNETPTTTLNKATDETLRQFNLLVETHFKEAHQVSFYAEKLFKSPKTLSNSFAKLGQSPLKIIHERLVLETKRQLMYTDKTAKQIAYDIGFDDASHLSRLFKKQTSITLSDFKKGL</sequence>
<dbReference type="PANTHER" id="PTHR43280">
    <property type="entry name" value="ARAC-FAMILY TRANSCRIPTIONAL REGULATOR"/>
    <property type="match status" value="1"/>
</dbReference>
<comment type="caution">
    <text evidence="5">The sequence shown here is derived from an EMBL/GenBank/DDBJ whole genome shotgun (WGS) entry which is preliminary data.</text>
</comment>
<evidence type="ECO:0000256" key="1">
    <source>
        <dbReference type="ARBA" id="ARBA00023015"/>
    </source>
</evidence>
<dbReference type="InterPro" id="IPR018060">
    <property type="entry name" value="HTH_AraC"/>
</dbReference>
<dbReference type="Gene3D" id="1.10.10.60">
    <property type="entry name" value="Homeodomain-like"/>
    <property type="match status" value="1"/>
</dbReference>
<evidence type="ECO:0000313" key="6">
    <source>
        <dbReference type="Proteomes" id="UP000627521"/>
    </source>
</evidence>